<comment type="caution">
    <text evidence="7">The sequence shown here is derived from an EMBL/GenBank/DDBJ whole genome shotgun (WGS) entry which is preliminary data.</text>
</comment>
<dbReference type="GO" id="GO:0006584">
    <property type="term" value="P:catecholamine metabolic process"/>
    <property type="evidence" value="ECO:0007669"/>
    <property type="project" value="UniProtKB-KW"/>
</dbReference>
<name>A0A1Y1YPX9_9PLEO</name>
<keyword evidence="5" id="KW-0128">Catecholamine metabolism</keyword>
<evidence type="ECO:0000256" key="1">
    <source>
        <dbReference type="ARBA" id="ARBA00012880"/>
    </source>
</evidence>
<keyword evidence="4" id="KW-0949">S-adenosyl-L-methionine</keyword>
<evidence type="ECO:0000256" key="2">
    <source>
        <dbReference type="ARBA" id="ARBA00022603"/>
    </source>
</evidence>
<reference evidence="7 8" key="1">
    <citation type="submission" date="2016-07" db="EMBL/GenBank/DDBJ databases">
        <title>Pervasive Adenine N6-methylation of Active Genes in Fungi.</title>
        <authorList>
            <consortium name="DOE Joint Genome Institute"/>
            <person name="Mondo S.J."/>
            <person name="Dannebaum R.O."/>
            <person name="Kuo R.C."/>
            <person name="Labutti K."/>
            <person name="Haridas S."/>
            <person name="Kuo A."/>
            <person name="Salamov A."/>
            <person name="Ahrendt S.R."/>
            <person name="Lipzen A."/>
            <person name="Sullivan W."/>
            <person name="Andreopoulos W.B."/>
            <person name="Clum A."/>
            <person name="Lindquist E."/>
            <person name="Daum C."/>
            <person name="Ramamoorthy G.K."/>
            <person name="Gryganskyi A."/>
            <person name="Culley D."/>
            <person name="Magnuson J.K."/>
            <person name="James T.Y."/>
            <person name="O'Malley M.A."/>
            <person name="Stajich J.E."/>
            <person name="Spatafora J.W."/>
            <person name="Visel A."/>
            <person name="Grigoriev I.V."/>
        </authorList>
    </citation>
    <scope>NUCLEOTIDE SEQUENCE [LARGE SCALE GENOMIC DNA]</scope>
    <source>
        <strain evidence="7 8">CBS 115471</strain>
    </source>
</reference>
<evidence type="ECO:0000256" key="3">
    <source>
        <dbReference type="ARBA" id="ARBA00022679"/>
    </source>
</evidence>
<dbReference type="STRING" id="1231657.A0A1Y1YPX9"/>
<dbReference type="SUPFAM" id="SSF53335">
    <property type="entry name" value="S-adenosyl-L-methionine-dependent methyltransferases"/>
    <property type="match status" value="1"/>
</dbReference>
<keyword evidence="3 7" id="KW-0808">Transferase</keyword>
<comment type="similarity">
    <text evidence="6">Belongs to the class I-like SAM-binding methyltransferase superfamily. Cation-dependent O-methyltransferase family.</text>
</comment>
<keyword evidence="2 7" id="KW-0489">Methyltransferase</keyword>
<organism evidence="7 8">
    <name type="scientific">Clohesyomyces aquaticus</name>
    <dbReference type="NCBI Taxonomy" id="1231657"/>
    <lineage>
        <taxon>Eukaryota</taxon>
        <taxon>Fungi</taxon>
        <taxon>Dikarya</taxon>
        <taxon>Ascomycota</taxon>
        <taxon>Pezizomycotina</taxon>
        <taxon>Dothideomycetes</taxon>
        <taxon>Pleosporomycetidae</taxon>
        <taxon>Pleosporales</taxon>
        <taxon>Lindgomycetaceae</taxon>
        <taxon>Clohesyomyces</taxon>
    </lineage>
</organism>
<dbReference type="PANTHER" id="PTHR43836">
    <property type="entry name" value="CATECHOL O-METHYLTRANSFERASE 1-RELATED"/>
    <property type="match status" value="1"/>
</dbReference>
<gene>
    <name evidence="7" type="ORF">BCR34DRAFT_494980</name>
</gene>
<dbReference type="GO" id="GO:0032259">
    <property type="term" value="P:methylation"/>
    <property type="evidence" value="ECO:0007669"/>
    <property type="project" value="UniProtKB-KW"/>
</dbReference>
<dbReference type="Pfam" id="PF01596">
    <property type="entry name" value="Methyltransf_3"/>
    <property type="match status" value="1"/>
</dbReference>
<evidence type="ECO:0000256" key="5">
    <source>
        <dbReference type="ARBA" id="ARBA00022939"/>
    </source>
</evidence>
<dbReference type="EMBL" id="MCFA01000189">
    <property type="protein sequence ID" value="ORY00026.1"/>
    <property type="molecule type" value="Genomic_DNA"/>
</dbReference>
<dbReference type="PANTHER" id="PTHR43836:SF2">
    <property type="entry name" value="CATECHOL O-METHYLTRANSFERASE 1-RELATED"/>
    <property type="match status" value="1"/>
</dbReference>
<dbReference type="Proteomes" id="UP000193144">
    <property type="component" value="Unassembled WGS sequence"/>
</dbReference>
<dbReference type="EC" id="2.1.1.6" evidence="1"/>
<dbReference type="OrthoDB" id="186626at2759"/>
<evidence type="ECO:0000256" key="6">
    <source>
        <dbReference type="ARBA" id="ARBA00023453"/>
    </source>
</evidence>
<keyword evidence="8" id="KW-1185">Reference proteome</keyword>
<evidence type="ECO:0000313" key="7">
    <source>
        <dbReference type="EMBL" id="ORY00026.1"/>
    </source>
</evidence>
<accession>A0A1Y1YPX9</accession>
<dbReference type="InterPro" id="IPR002935">
    <property type="entry name" value="SAM_O-MeTrfase"/>
</dbReference>
<protein>
    <recommendedName>
        <fullName evidence="1">catechol O-methyltransferase</fullName>
        <ecNumber evidence="1">2.1.1.6</ecNumber>
    </recommendedName>
</protein>
<dbReference type="AlphaFoldDB" id="A0A1Y1YPX9"/>
<sequence>MPPFDPRKAYAPQEEGTAFFDDGREIELLHFVYSHPNIEKIRGSPNDVLAAIDEYGRAKKYLMNVGEDKGQIVTSLIADVKPKVMVELGGYVGYSCILFGDAVRKAGGQRYYSFERNPEFAAVIMSLVDIAGLSDTVKVVVGSSDASIQRLFDSGDLKHIDLMFLDHYKPAYTTDLKLCEELGLITKGSVLAADNVVKPGNPPYLEYVRSSTKEKIAKAKEPVKNGFDERFPEKNAKQYAKRVDQEKYSTSKGNPYLVYKSKLIESFEPTGEPDGVEITRCVGEEM</sequence>
<proteinExistence type="inferred from homology"/>
<dbReference type="Gene3D" id="3.40.50.150">
    <property type="entry name" value="Vaccinia Virus protein VP39"/>
    <property type="match status" value="1"/>
</dbReference>
<dbReference type="GO" id="GO:0008171">
    <property type="term" value="F:O-methyltransferase activity"/>
    <property type="evidence" value="ECO:0007669"/>
    <property type="project" value="InterPro"/>
</dbReference>
<evidence type="ECO:0000313" key="8">
    <source>
        <dbReference type="Proteomes" id="UP000193144"/>
    </source>
</evidence>
<dbReference type="InterPro" id="IPR029063">
    <property type="entry name" value="SAM-dependent_MTases_sf"/>
</dbReference>
<dbReference type="PROSITE" id="PS51682">
    <property type="entry name" value="SAM_OMT_I"/>
    <property type="match status" value="1"/>
</dbReference>
<evidence type="ECO:0000256" key="4">
    <source>
        <dbReference type="ARBA" id="ARBA00022691"/>
    </source>
</evidence>